<evidence type="ECO:0000313" key="2">
    <source>
        <dbReference type="Proteomes" id="UP000595437"/>
    </source>
</evidence>
<dbReference type="EMBL" id="CP045907">
    <property type="protein sequence ID" value="QQP35664.1"/>
    <property type="molecule type" value="Genomic_DNA"/>
</dbReference>
<name>A0A7T8JV45_CALRO</name>
<dbReference type="Proteomes" id="UP000595437">
    <property type="component" value="Chromosome 18"/>
</dbReference>
<gene>
    <name evidence="1" type="ORF">FKW44_023950</name>
</gene>
<proteinExistence type="predicted"/>
<dbReference type="AlphaFoldDB" id="A0A7T8JV45"/>
<protein>
    <submittedName>
        <fullName evidence="1">Conserved oligomeric Golgi complex subunit 5like</fullName>
    </submittedName>
</protein>
<organism evidence="1 2">
    <name type="scientific">Caligus rogercresseyi</name>
    <name type="common">Sea louse</name>
    <dbReference type="NCBI Taxonomy" id="217165"/>
    <lineage>
        <taxon>Eukaryota</taxon>
        <taxon>Metazoa</taxon>
        <taxon>Ecdysozoa</taxon>
        <taxon>Arthropoda</taxon>
        <taxon>Crustacea</taxon>
        <taxon>Multicrustacea</taxon>
        <taxon>Hexanauplia</taxon>
        <taxon>Copepoda</taxon>
        <taxon>Siphonostomatoida</taxon>
        <taxon>Caligidae</taxon>
        <taxon>Caligus</taxon>
    </lineage>
</organism>
<accession>A0A7T8JV45</accession>
<evidence type="ECO:0000313" key="1">
    <source>
        <dbReference type="EMBL" id="QQP35664.1"/>
    </source>
</evidence>
<keyword evidence="2" id="KW-1185">Reference proteome</keyword>
<reference evidence="2" key="1">
    <citation type="submission" date="2021-01" db="EMBL/GenBank/DDBJ databases">
        <title>Caligus Genome Assembly.</title>
        <authorList>
            <person name="Gallardo-Escarate C."/>
        </authorList>
    </citation>
    <scope>NUCLEOTIDE SEQUENCE [LARGE SCALE GENOMIC DNA]</scope>
</reference>
<sequence>MLPGEQTPVPLRNPFEASVSSSTALTDTLLSFERAYLSALSQGYLNPSTSCSLRAELLRVEKRLLRTWISLQRPTYVSSTPY</sequence>